<evidence type="ECO:0000256" key="6">
    <source>
        <dbReference type="ARBA" id="ARBA00022449"/>
    </source>
</evidence>
<keyword evidence="6" id="KW-0050">Antiport</keyword>
<evidence type="ECO:0000256" key="11">
    <source>
        <dbReference type="ARBA" id="ARBA00023136"/>
    </source>
</evidence>
<dbReference type="PIRSF" id="PIRSF006603">
    <property type="entry name" value="DinF"/>
    <property type="match status" value="1"/>
</dbReference>
<evidence type="ECO:0000256" key="3">
    <source>
        <dbReference type="ARBA" id="ARBA00010199"/>
    </source>
</evidence>
<dbReference type="EMBL" id="FMHG01000004">
    <property type="protein sequence ID" value="SCJ90460.1"/>
    <property type="molecule type" value="Genomic_DNA"/>
</dbReference>
<keyword evidence="10" id="KW-0406">Ion transport</keyword>
<comment type="function">
    <text evidence="1">Multidrug efflux pump.</text>
</comment>
<evidence type="ECO:0000256" key="7">
    <source>
        <dbReference type="ARBA" id="ARBA00022475"/>
    </source>
</evidence>
<feature type="transmembrane region" description="Helical" evidence="13">
    <location>
        <begin position="102"/>
        <end position="128"/>
    </location>
</feature>
<dbReference type="GO" id="GO:0006811">
    <property type="term" value="P:monoatomic ion transport"/>
    <property type="evidence" value="ECO:0007669"/>
    <property type="project" value="UniProtKB-KW"/>
</dbReference>
<keyword evidence="5" id="KW-0813">Transport</keyword>
<sequence>MPLLKRVFTAHTGDLTQGPPGKRLFLYMIPILITNLFQQCYNLADTIIVGQLVGAGALAAVGGTGPVFYLCSTVTIGFAAGVGILSGQYFGSGRTRSLRDIFTTATVFTALSSVVIGAVGAVCAPWLLALLRTPADVLADSVTYLRMVSLGFPFMGLGASGAAVLSALGDSKTPLYCTAAGGLCNVVLNLFFVLVCRLGVFGVALATVLGQLLTCLLGLPLLLKKLAAITGQPQLPLRRVPGHFSGKLLKEVLRLGLSSSLQGAVLAGSLLLMQSLINGFGSLYMAAYTTVQKIEWLVLLPLNNLYQAFSNFTAQNIGAGKLPRVRRCYRLTLLWGTGFCAVMALVLLFGSRGLAGLFVAAGSGEQVITAVGDYFKVAVVYYFPLVLMFQSEGLLRGAGDVLTVSVITGAAMVFRLVTAFILAPKMGFSAIPLAFLASYTSEAIIAYLRYRRGRWRHKAVVLAR</sequence>
<protein>
    <recommendedName>
        <fullName evidence="4">Probable multidrug resistance protein NorM</fullName>
    </recommendedName>
    <alternativeName>
        <fullName evidence="12">Multidrug-efflux transporter</fullName>
    </alternativeName>
</protein>
<evidence type="ECO:0000256" key="9">
    <source>
        <dbReference type="ARBA" id="ARBA00022989"/>
    </source>
</evidence>
<feature type="transmembrane region" description="Helical" evidence="13">
    <location>
        <begin position="429"/>
        <end position="448"/>
    </location>
</feature>
<keyword evidence="8 13" id="KW-0812">Transmembrane</keyword>
<evidence type="ECO:0000256" key="1">
    <source>
        <dbReference type="ARBA" id="ARBA00003408"/>
    </source>
</evidence>
<evidence type="ECO:0000256" key="13">
    <source>
        <dbReference type="SAM" id="Phobius"/>
    </source>
</evidence>
<organism evidence="14">
    <name type="scientific">uncultured Anaerotruncus sp</name>
    <dbReference type="NCBI Taxonomy" id="905011"/>
    <lineage>
        <taxon>Bacteria</taxon>
        <taxon>Bacillati</taxon>
        <taxon>Bacillota</taxon>
        <taxon>Clostridia</taxon>
        <taxon>Eubacteriales</taxon>
        <taxon>Oscillospiraceae</taxon>
        <taxon>Anaerotruncus</taxon>
        <taxon>environmental samples</taxon>
    </lineage>
</organism>
<keyword evidence="7" id="KW-1003">Cell membrane</keyword>
<dbReference type="GO" id="GO:0015297">
    <property type="term" value="F:antiporter activity"/>
    <property type="evidence" value="ECO:0007669"/>
    <property type="project" value="UniProtKB-KW"/>
</dbReference>
<evidence type="ECO:0000256" key="2">
    <source>
        <dbReference type="ARBA" id="ARBA00004651"/>
    </source>
</evidence>
<gene>
    <name evidence="14" type="ORF">SAMEA3545359_02724</name>
</gene>
<evidence type="ECO:0000256" key="8">
    <source>
        <dbReference type="ARBA" id="ARBA00022692"/>
    </source>
</evidence>
<feature type="transmembrane region" description="Helical" evidence="13">
    <location>
        <begin position="401"/>
        <end position="423"/>
    </location>
</feature>
<feature type="transmembrane region" description="Helical" evidence="13">
    <location>
        <begin position="331"/>
        <end position="355"/>
    </location>
</feature>
<dbReference type="Pfam" id="PF01554">
    <property type="entry name" value="MatE"/>
    <property type="match status" value="2"/>
</dbReference>
<dbReference type="InterPro" id="IPR050222">
    <property type="entry name" value="MATE_MdtK"/>
</dbReference>
<proteinExistence type="inferred from homology"/>
<evidence type="ECO:0000256" key="5">
    <source>
        <dbReference type="ARBA" id="ARBA00022448"/>
    </source>
</evidence>
<dbReference type="GO" id="GO:0042910">
    <property type="term" value="F:xenobiotic transmembrane transporter activity"/>
    <property type="evidence" value="ECO:0007669"/>
    <property type="project" value="InterPro"/>
</dbReference>
<evidence type="ECO:0000256" key="12">
    <source>
        <dbReference type="ARBA" id="ARBA00031636"/>
    </source>
</evidence>
<dbReference type="GO" id="GO:0005886">
    <property type="term" value="C:plasma membrane"/>
    <property type="evidence" value="ECO:0007669"/>
    <property type="project" value="UniProtKB-SubCell"/>
</dbReference>
<name>A0A1C6K823_9FIRM</name>
<dbReference type="AlphaFoldDB" id="A0A1C6K823"/>
<feature type="transmembrane region" description="Helical" evidence="13">
    <location>
        <begin position="367"/>
        <end position="389"/>
    </location>
</feature>
<reference evidence="14" key="1">
    <citation type="submission" date="2015-09" db="EMBL/GenBank/DDBJ databases">
        <authorList>
            <consortium name="Pathogen Informatics"/>
        </authorList>
    </citation>
    <scope>NUCLEOTIDE SEQUENCE</scope>
    <source>
        <strain evidence="14">2789STDY5834896</strain>
    </source>
</reference>
<dbReference type="InterPro" id="IPR002528">
    <property type="entry name" value="MATE_fam"/>
</dbReference>
<feature type="transmembrane region" description="Helical" evidence="13">
    <location>
        <begin position="67"/>
        <end position="90"/>
    </location>
</feature>
<feature type="transmembrane region" description="Helical" evidence="13">
    <location>
        <begin position="148"/>
        <end position="168"/>
    </location>
</feature>
<dbReference type="PANTHER" id="PTHR43298:SF2">
    <property type="entry name" value="FMN_FAD EXPORTER YEEO-RELATED"/>
    <property type="match status" value="1"/>
</dbReference>
<dbReference type="CDD" id="cd13138">
    <property type="entry name" value="MATE_yoeA_like"/>
    <property type="match status" value="1"/>
</dbReference>
<comment type="similarity">
    <text evidence="3">Belongs to the multi antimicrobial extrusion (MATE) (TC 2.A.66.1) family.</text>
</comment>
<dbReference type="PANTHER" id="PTHR43298">
    <property type="entry name" value="MULTIDRUG RESISTANCE PROTEIN NORM-RELATED"/>
    <property type="match status" value="1"/>
</dbReference>
<keyword evidence="9 13" id="KW-1133">Transmembrane helix</keyword>
<dbReference type="NCBIfam" id="TIGR00797">
    <property type="entry name" value="matE"/>
    <property type="match status" value="1"/>
</dbReference>
<keyword evidence="11 13" id="KW-0472">Membrane</keyword>
<comment type="subcellular location">
    <subcellularLocation>
        <location evidence="2">Cell membrane</location>
        <topology evidence="2">Multi-pass membrane protein</topology>
    </subcellularLocation>
</comment>
<accession>A0A1C6K823</accession>
<dbReference type="InterPro" id="IPR048279">
    <property type="entry name" value="MdtK-like"/>
</dbReference>
<feature type="transmembrane region" description="Helical" evidence="13">
    <location>
        <begin position="175"/>
        <end position="195"/>
    </location>
</feature>
<evidence type="ECO:0000313" key="14">
    <source>
        <dbReference type="EMBL" id="SCJ90460.1"/>
    </source>
</evidence>
<feature type="transmembrane region" description="Helical" evidence="13">
    <location>
        <begin position="201"/>
        <end position="223"/>
    </location>
</feature>
<evidence type="ECO:0000256" key="4">
    <source>
        <dbReference type="ARBA" id="ARBA00020268"/>
    </source>
</evidence>
<evidence type="ECO:0000256" key="10">
    <source>
        <dbReference type="ARBA" id="ARBA00023065"/>
    </source>
</evidence>